<gene>
    <name evidence="2" type="ORF">V6N11_001587</name>
</gene>
<name>A0ABR2S0E8_9ROSI</name>
<keyword evidence="1" id="KW-0732">Signal</keyword>
<evidence type="ECO:0000256" key="1">
    <source>
        <dbReference type="SAM" id="SignalP"/>
    </source>
</evidence>
<reference evidence="2 3" key="1">
    <citation type="journal article" date="2024" name="G3 (Bethesda)">
        <title>Genome assembly of Hibiscus sabdariffa L. provides insights into metabolisms of medicinal natural products.</title>
        <authorList>
            <person name="Kim T."/>
        </authorList>
    </citation>
    <scope>NUCLEOTIDE SEQUENCE [LARGE SCALE GENOMIC DNA]</scope>
    <source>
        <strain evidence="2">TK-2024</strain>
        <tissue evidence="2">Old leaves</tissue>
    </source>
</reference>
<feature type="signal peptide" evidence="1">
    <location>
        <begin position="1"/>
        <end position="21"/>
    </location>
</feature>
<protein>
    <submittedName>
        <fullName evidence="2">Uncharacterized protein</fullName>
    </submittedName>
</protein>
<evidence type="ECO:0000313" key="3">
    <source>
        <dbReference type="Proteomes" id="UP001396334"/>
    </source>
</evidence>
<keyword evidence="3" id="KW-1185">Reference proteome</keyword>
<comment type="caution">
    <text evidence="2">The sequence shown here is derived from an EMBL/GenBank/DDBJ whole genome shotgun (WGS) entry which is preliminary data.</text>
</comment>
<dbReference type="EMBL" id="JBBPBN010000019">
    <property type="protein sequence ID" value="KAK9018617.1"/>
    <property type="molecule type" value="Genomic_DNA"/>
</dbReference>
<feature type="chain" id="PRO_5046107863" evidence="1">
    <location>
        <begin position="22"/>
        <end position="198"/>
    </location>
</feature>
<dbReference type="Proteomes" id="UP001396334">
    <property type="component" value="Unassembled WGS sequence"/>
</dbReference>
<sequence>MQVQCPLKTLFLLALVHSTILWKPAMLYLQNCLSLEISRSKSMGKPMCDDHDIEDDGVDLEDSLSEGLMERIDMEICFRDRFCILLCLGHRCPLLQRVKVRWLMELVSFIMTTNVTGKTSTTEVTLSVEDTTTTLSKMEEIIARVTTRNLDAIFLKLERKRNLTNFFRGDRKNGCIREKSIMPTVETNYVVPPVLRPL</sequence>
<accession>A0ABR2S0E8</accession>
<proteinExistence type="predicted"/>
<evidence type="ECO:0000313" key="2">
    <source>
        <dbReference type="EMBL" id="KAK9018617.1"/>
    </source>
</evidence>
<organism evidence="2 3">
    <name type="scientific">Hibiscus sabdariffa</name>
    <name type="common">roselle</name>
    <dbReference type="NCBI Taxonomy" id="183260"/>
    <lineage>
        <taxon>Eukaryota</taxon>
        <taxon>Viridiplantae</taxon>
        <taxon>Streptophyta</taxon>
        <taxon>Embryophyta</taxon>
        <taxon>Tracheophyta</taxon>
        <taxon>Spermatophyta</taxon>
        <taxon>Magnoliopsida</taxon>
        <taxon>eudicotyledons</taxon>
        <taxon>Gunneridae</taxon>
        <taxon>Pentapetalae</taxon>
        <taxon>rosids</taxon>
        <taxon>malvids</taxon>
        <taxon>Malvales</taxon>
        <taxon>Malvaceae</taxon>
        <taxon>Malvoideae</taxon>
        <taxon>Hibiscus</taxon>
    </lineage>
</organism>